<accession>A0A537IZE3</accession>
<feature type="transmembrane region" description="Helical" evidence="1">
    <location>
        <begin position="55"/>
        <end position="80"/>
    </location>
</feature>
<keyword evidence="1" id="KW-1133">Transmembrane helix</keyword>
<dbReference type="EMBL" id="VBAP01000014">
    <property type="protein sequence ID" value="TMI76681.1"/>
    <property type="molecule type" value="Genomic_DNA"/>
</dbReference>
<feature type="transmembrane region" description="Helical" evidence="1">
    <location>
        <begin position="114"/>
        <end position="135"/>
    </location>
</feature>
<sequence length="258" mass="29401">MESTTPTDRRAWLTDSILLAVVPAMAYVLAFAFEYGYYFAYGFPQELISIDLNRVFVAGVIFLGGVLLLVVPATIVLALLPSEHPLTPAIAQAVTFALAYMVFLVYYWRFDILAWLLGLPLLWYLGYKFGLPLLTQRGVRGYIQKFRRQAQTQQERTTLFRTALRTLGPTQGAIVIYFFVALVLAVSFGWSLAREQVYYFVVPGQPERVVLRIYGDSIILAPFDRQTRRILPEYTVLRRTTGAITLREERIGPLTVER</sequence>
<name>A0A537IZE3_9BACT</name>
<evidence type="ECO:0000313" key="3">
    <source>
        <dbReference type="Proteomes" id="UP000318834"/>
    </source>
</evidence>
<feature type="transmembrane region" description="Helical" evidence="1">
    <location>
        <begin position="89"/>
        <end position="108"/>
    </location>
</feature>
<proteinExistence type="predicted"/>
<evidence type="ECO:0000313" key="2">
    <source>
        <dbReference type="EMBL" id="TMI76681.1"/>
    </source>
</evidence>
<gene>
    <name evidence="2" type="ORF">E6H05_02995</name>
</gene>
<keyword evidence="1" id="KW-0812">Transmembrane</keyword>
<protein>
    <submittedName>
        <fullName evidence="2">Uncharacterized protein</fullName>
    </submittedName>
</protein>
<feature type="transmembrane region" description="Helical" evidence="1">
    <location>
        <begin position="12"/>
        <end position="35"/>
    </location>
</feature>
<keyword evidence="1" id="KW-0472">Membrane</keyword>
<dbReference type="AlphaFoldDB" id="A0A537IZE3"/>
<reference evidence="2 3" key="1">
    <citation type="journal article" date="2019" name="Nat. Microbiol.">
        <title>Mediterranean grassland soil C-N compound turnover is dependent on rainfall and depth, and is mediated by genomically divergent microorganisms.</title>
        <authorList>
            <person name="Diamond S."/>
            <person name="Andeer P.F."/>
            <person name="Li Z."/>
            <person name="Crits-Christoph A."/>
            <person name="Burstein D."/>
            <person name="Anantharaman K."/>
            <person name="Lane K.R."/>
            <person name="Thomas B.C."/>
            <person name="Pan C."/>
            <person name="Northen T.R."/>
            <person name="Banfield J.F."/>
        </authorList>
    </citation>
    <scope>NUCLEOTIDE SEQUENCE [LARGE SCALE GENOMIC DNA]</scope>
    <source>
        <strain evidence="2">NP_8</strain>
    </source>
</reference>
<comment type="caution">
    <text evidence="2">The sequence shown here is derived from an EMBL/GenBank/DDBJ whole genome shotgun (WGS) entry which is preliminary data.</text>
</comment>
<organism evidence="2 3">
    <name type="scientific">Candidatus Segetimicrobium genomatis</name>
    <dbReference type="NCBI Taxonomy" id="2569760"/>
    <lineage>
        <taxon>Bacteria</taxon>
        <taxon>Bacillati</taxon>
        <taxon>Candidatus Sysuimicrobiota</taxon>
        <taxon>Candidatus Sysuimicrobiia</taxon>
        <taxon>Candidatus Sysuimicrobiales</taxon>
        <taxon>Candidatus Segetimicrobiaceae</taxon>
        <taxon>Candidatus Segetimicrobium</taxon>
    </lineage>
</organism>
<feature type="transmembrane region" description="Helical" evidence="1">
    <location>
        <begin position="174"/>
        <end position="193"/>
    </location>
</feature>
<evidence type="ECO:0000256" key="1">
    <source>
        <dbReference type="SAM" id="Phobius"/>
    </source>
</evidence>
<dbReference type="Proteomes" id="UP000318834">
    <property type="component" value="Unassembled WGS sequence"/>
</dbReference>